<dbReference type="EMBL" id="GGFK01015777">
    <property type="protein sequence ID" value="MBW49098.1"/>
    <property type="molecule type" value="Transcribed_RNA"/>
</dbReference>
<dbReference type="AlphaFoldDB" id="A0A2M4B8D2"/>
<keyword evidence="1" id="KW-0732">Signal</keyword>
<reference evidence="2" key="1">
    <citation type="submission" date="2018-01" db="EMBL/GenBank/DDBJ databases">
        <title>An insight into the sialome of Amazonian anophelines.</title>
        <authorList>
            <person name="Ribeiro J.M."/>
            <person name="Scarpassa V."/>
            <person name="Calvo E."/>
        </authorList>
    </citation>
    <scope>NUCLEOTIDE SEQUENCE</scope>
    <source>
        <tissue evidence="2">Salivary glands</tissue>
    </source>
</reference>
<feature type="signal peptide" evidence="1">
    <location>
        <begin position="1"/>
        <end position="17"/>
    </location>
</feature>
<proteinExistence type="predicted"/>
<feature type="chain" id="PRO_5014986222" evidence="1">
    <location>
        <begin position="18"/>
        <end position="67"/>
    </location>
</feature>
<evidence type="ECO:0000256" key="1">
    <source>
        <dbReference type="SAM" id="SignalP"/>
    </source>
</evidence>
<evidence type="ECO:0000313" key="2">
    <source>
        <dbReference type="EMBL" id="MBW49098.1"/>
    </source>
</evidence>
<accession>A0A2M4B8D2</accession>
<organism evidence="2">
    <name type="scientific">Anopheles triannulatus</name>
    <dbReference type="NCBI Taxonomy" id="58253"/>
    <lineage>
        <taxon>Eukaryota</taxon>
        <taxon>Metazoa</taxon>
        <taxon>Ecdysozoa</taxon>
        <taxon>Arthropoda</taxon>
        <taxon>Hexapoda</taxon>
        <taxon>Insecta</taxon>
        <taxon>Pterygota</taxon>
        <taxon>Neoptera</taxon>
        <taxon>Endopterygota</taxon>
        <taxon>Diptera</taxon>
        <taxon>Nematocera</taxon>
        <taxon>Culicoidea</taxon>
        <taxon>Culicidae</taxon>
        <taxon>Anophelinae</taxon>
        <taxon>Anopheles</taxon>
    </lineage>
</organism>
<sequence length="67" mass="7020">MSLLVVVVVVVGRSSNGGGLQRGNTTEHLTHSSLHLLCYDSIPATRDPPHPPSATYSIPSSAVAVRL</sequence>
<name>A0A2M4B8D2_9DIPT</name>
<protein>
    <submittedName>
        <fullName evidence="2">Putative secreted protein</fullName>
    </submittedName>
</protein>